<accession>A0A9P4NPL1</accession>
<comment type="caution">
    <text evidence="1">The sequence shown here is derived from an EMBL/GenBank/DDBJ whole genome shotgun (WGS) entry which is preliminary data.</text>
</comment>
<dbReference type="Gene3D" id="3.40.50.1000">
    <property type="entry name" value="HAD superfamily/HAD-like"/>
    <property type="match status" value="1"/>
</dbReference>
<dbReference type="InterPro" id="IPR010021">
    <property type="entry name" value="PGPP1/Gep4"/>
</dbReference>
<evidence type="ECO:0000313" key="2">
    <source>
        <dbReference type="Proteomes" id="UP000800235"/>
    </source>
</evidence>
<dbReference type="GO" id="GO:0005739">
    <property type="term" value="C:mitochondrion"/>
    <property type="evidence" value="ECO:0007669"/>
    <property type="project" value="TreeGrafter"/>
</dbReference>
<dbReference type="PANTHER" id="PTHR19288">
    <property type="entry name" value="4-NITROPHENYLPHOSPHATASE-RELATED"/>
    <property type="match status" value="1"/>
</dbReference>
<evidence type="ECO:0000313" key="1">
    <source>
        <dbReference type="EMBL" id="KAF2429730.1"/>
    </source>
</evidence>
<dbReference type="GO" id="GO:0008962">
    <property type="term" value="F:phosphatidylglycerophosphatase activity"/>
    <property type="evidence" value="ECO:0007669"/>
    <property type="project" value="InterPro"/>
</dbReference>
<gene>
    <name evidence="1" type="ORF">EJ08DRAFT_590244</name>
</gene>
<dbReference type="FunFam" id="3.40.50.1000:FF:000165">
    <property type="entry name" value="HAD superfamily phosphatase"/>
    <property type="match status" value="1"/>
</dbReference>
<organism evidence="1 2">
    <name type="scientific">Tothia fuscella</name>
    <dbReference type="NCBI Taxonomy" id="1048955"/>
    <lineage>
        <taxon>Eukaryota</taxon>
        <taxon>Fungi</taxon>
        <taxon>Dikarya</taxon>
        <taxon>Ascomycota</taxon>
        <taxon>Pezizomycotina</taxon>
        <taxon>Dothideomycetes</taxon>
        <taxon>Pleosporomycetidae</taxon>
        <taxon>Venturiales</taxon>
        <taxon>Cylindrosympodiaceae</taxon>
        <taxon>Tothia</taxon>
    </lineage>
</organism>
<protein>
    <submittedName>
        <fullName evidence="1">HAD-superfamily phosphatase</fullName>
    </submittedName>
</protein>
<dbReference type="Pfam" id="PF09419">
    <property type="entry name" value="PGP_phosphatase"/>
    <property type="match status" value="1"/>
</dbReference>
<dbReference type="SUPFAM" id="SSF56784">
    <property type="entry name" value="HAD-like"/>
    <property type="match status" value="1"/>
</dbReference>
<dbReference type="InterPro" id="IPR023214">
    <property type="entry name" value="HAD_sf"/>
</dbReference>
<dbReference type="EMBL" id="MU007044">
    <property type="protein sequence ID" value="KAF2429730.1"/>
    <property type="molecule type" value="Genomic_DNA"/>
</dbReference>
<dbReference type="OrthoDB" id="198652at2759"/>
<sequence>MNISGTLNAFKLLRDPSLCLPHHTISTFNQLPIPLSEAFAGRHGGKEPDIRAVILDKDNCFARPHSNEIYGPYNDKFQKLKKAYPGSRLLIVSNTAGTSGDANYSQLEVLEKNTGVKVLRHNTKKPGCRDEVMKYFQQAKDVDITSPSQIAIVGDRLSTDIMMANLMGSYGIWVKDGVVKNTSIFSRFEVGLEGWLRRRGYEPPNPRSDFE</sequence>
<keyword evidence="2" id="KW-1185">Reference proteome</keyword>
<proteinExistence type="predicted"/>
<dbReference type="AlphaFoldDB" id="A0A9P4NPL1"/>
<reference evidence="1" key="1">
    <citation type="journal article" date="2020" name="Stud. Mycol.">
        <title>101 Dothideomycetes genomes: a test case for predicting lifestyles and emergence of pathogens.</title>
        <authorList>
            <person name="Haridas S."/>
            <person name="Albert R."/>
            <person name="Binder M."/>
            <person name="Bloem J."/>
            <person name="Labutti K."/>
            <person name="Salamov A."/>
            <person name="Andreopoulos B."/>
            <person name="Baker S."/>
            <person name="Barry K."/>
            <person name="Bills G."/>
            <person name="Bluhm B."/>
            <person name="Cannon C."/>
            <person name="Castanera R."/>
            <person name="Culley D."/>
            <person name="Daum C."/>
            <person name="Ezra D."/>
            <person name="Gonzalez J."/>
            <person name="Henrissat B."/>
            <person name="Kuo A."/>
            <person name="Liang C."/>
            <person name="Lipzen A."/>
            <person name="Lutzoni F."/>
            <person name="Magnuson J."/>
            <person name="Mondo S."/>
            <person name="Nolan M."/>
            <person name="Ohm R."/>
            <person name="Pangilinan J."/>
            <person name="Park H.-J."/>
            <person name="Ramirez L."/>
            <person name="Alfaro M."/>
            <person name="Sun H."/>
            <person name="Tritt A."/>
            <person name="Yoshinaga Y."/>
            <person name="Zwiers L.-H."/>
            <person name="Turgeon B."/>
            <person name="Goodwin S."/>
            <person name="Spatafora J."/>
            <person name="Crous P."/>
            <person name="Grigoriev I."/>
        </authorList>
    </citation>
    <scope>NUCLEOTIDE SEQUENCE</scope>
    <source>
        <strain evidence="1">CBS 130266</strain>
    </source>
</reference>
<dbReference type="GO" id="GO:0032049">
    <property type="term" value="P:cardiolipin biosynthetic process"/>
    <property type="evidence" value="ECO:0007669"/>
    <property type="project" value="TreeGrafter"/>
</dbReference>
<dbReference type="InterPro" id="IPR036412">
    <property type="entry name" value="HAD-like_sf"/>
</dbReference>
<dbReference type="NCBIfam" id="TIGR01668">
    <property type="entry name" value="YqeG_hyp_ppase"/>
    <property type="match status" value="1"/>
</dbReference>
<dbReference type="Proteomes" id="UP000800235">
    <property type="component" value="Unassembled WGS sequence"/>
</dbReference>
<dbReference type="InterPro" id="IPR027706">
    <property type="entry name" value="PGP_Pase"/>
</dbReference>
<name>A0A9P4NPL1_9PEZI</name>
<dbReference type="PANTHER" id="PTHR19288:SF25">
    <property type="entry name" value="PHOSPHATIDYLGLYCEROPHOSPHATASE GEP4, MITOCHONDRIAL"/>
    <property type="match status" value="1"/>
</dbReference>